<keyword evidence="2" id="KW-1185">Reference proteome</keyword>
<dbReference type="Proteomes" id="UP000789920">
    <property type="component" value="Unassembled WGS sequence"/>
</dbReference>
<accession>A0ACA9R1C1</accession>
<comment type="caution">
    <text evidence="1">The sequence shown here is derived from an EMBL/GenBank/DDBJ whole genome shotgun (WGS) entry which is preliminary data.</text>
</comment>
<gene>
    <name evidence="1" type="ORF">RPERSI_LOCUS16632</name>
</gene>
<sequence>GKIVGCEKMIGNGDFSKSVGNLWISQISQVCGILRNIPVFARSNAHI</sequence>
<organism evidence="1 2">
    <name type="scientific">Racocetra persica</name>
    <dbReference type="NCBI Taxonomy" id="160502"/>
    <lineage>
        <taxon>Eukaryota</taxon>
        <taxon>Fungi</taxon>
        <taxon>Fungi incertae sedis</taxon>
        <taxon>Mucoromycota</taxon>
        <taxon>Glomeromycotina</taxon>
        <taxon>Glomeromycetes</taxon>
        <taxon>Diversisporales</taxon>
        <taxon>Gigasporaceae</taxon>
        <taxon>Racocetra</taxon>
    </lineage>
</organism>
<proteinExistence type="predicted"/>
<dbReference type="EMBL" id="CAJVQC010041436">
    <property type="protein sequence ID" value="CAG8772962.1"/>
    <property type="molecule type" value="Genomic_DNA"/>
</dbReference>
<protein>
    <submittedName>
        <fullName evidence="1">30438_t:CDS:1</fullName>
    </submittedName>
</protein>
<evidence type="ECO:0000313" key="1">
    <source>
        <dbReference type="EMBL" id="CAG8772962.1"/>
    </source>
</evidence>
<reference evidence="1" key="1">
    <citation type="submission" date="2021-06" db="EMBL/GenBank/DDBJ databases">
        <authorList>
            <person name="Kallberg Y."/>
            <person name="Tangrot J."/>
            <person name="Rosling A."/>
        </authorList>
    </citation>
    <scope>NUCLEOTIDE SEQUENCE</scope>
    <source>
        <strain evidence="1">MA461A</strain>
    </source>
</reference>
<evidence type="ECO:0000313" key="2">
    <source>
        <dbReference type="Proteomes" id="UP000789920"/>
    </source>
</evidence>
<feature type="non-terminal residue" evidence="1">
    <location>
        <position position="1"/>
    </location>
</feature>
<name>A0ACA9R1C1_9GLOM</name>